<reference evidence="2" key="1">
    <citation type="submission" date="2025-05" db="UniProtKB">
        <authorList>
            <consortium name="Ensembl"/>
        </authorList>
    </citation>
    <scope>IDENTIFICATION</scope>
</reference>
<organism evidence="2 3">
    <name type="scientific">Sus scrofa</name>
    <name type="common">Pig</name>
    <dbReference type="NCBI Taxonomy" id="9823"/>
    <lineage>
        <taxon>Eukaryota</taxon>
        <taxon>Metazoa</taxon>
        <taxon>Chordata</taxon>
        <taxon>Craniata</taxon>
        <taxon>Vertebrata</taxon>
        <taxon>Euteleostomi</taxon>
        <taxon>Mammalia</taxon>
        <taxon>Eutheria</taxon>
        <taxon>Laurasiatheria</taxon>
        <taxon>Artiodactyla</taxon>
        <taxon>Suina</taxon>
        <taxon>Suidae</taxon>
        <taxon>Sus</taxon>
    </lineage>
</organism>
<dbReference type="Ensembl" id="ENSSSCT00030055238.1">
    <property type="protein sequence ID" value="ENSSSCP00030025232.1"/>
    <property type="gene ID" value="ENSSSCG00030039689.1"/>
</dbReference>
<feature type="region of interest" description="Disordered" evidence="1">
    <location>
        <begin position="106"/>
        <end position="145"/>
    </location>
</feature>
<feature type="region of interest" description="Disordered" evidence="1">
    <location>
        <begin position="302"/>
        <end position="334"/>
    </location>
</feature>
<dbReference type="AlphaFoldDB" id="A0A8D0RFS0"/>
<name>A0A8D0RFS0_PIG</name>
<sequence length="334" mass="35284">MARQPWLGRELLGARRGGPGPSYRALGQRGCDLLDVVHRVDPQGDQGLRDVLADLGPQLPPGFWLHGHGQGLLVLRAQVSREKERRLRPQGSASAQPWQHLEAHLTARMPRRGGGGAGEGRKRTAERLLGPPGTGPGEQGAPRAPTSLRTVMRASEYSMTCWGSACRSSPGSMVSVRPYSQAVRSGGRPGGSPGGSGRVMARDLRAEVVGEQVGIPSPPQPGTARTGPGLPVEGDHGGAQLVLHNHRQAHREVRRKAGWQHGPIGGEAALVDAELLAVAPATAPQQQGVEQRGARILSILPAWGPPQCQQGPRVPPATGPQGHTHPHTRSAPWS</sequence>
<dbReference type="Ensembl" id="ENSSSCT00025038574.1">
    <property type="protein sequence ID" value="ENSSSCP00025016294.1"/>
    <property type="gene ID" value="ENSSSCG00025028434.1"/>
</dbReference>
<protein>
    <submittedName>
        <fullName evidence="2">Uncharacterized protein</fullName>
    </submittedName>
</protein>
<accession>A0A8D0RFS0</accession>
<proteinExistence type="predicted"/>
<evidence type="ECO:0000256" key="1">
    <source>
        <dbReference type="SAM" id="MobiDB-lite"/>
    </source>
</evidence>
<dbReference type="Proteomes" id="UP000694727">
    <property type="component" value="Unplaced"/>
</dbReference>
<evidence type="ECO:0000313" key="2">
    <source>
        <dbReference type="Ensembl" id="ENSSSCP00025016294.1"/>
    </source>
</evidence>
<evidence type="ECO:0000313" key="3">
    <source>
        <dbReference type="Proteomes" id="UP000694727"/>
    </source>
</evidence>
<dbReference type="Proteomes" id="UP000694570">
    <property type="component" value="Unplaced"/>
</dbReference>